<accession>B0MZP0</accession>
<reference evidence="1" key="2">
    <citation type="submission" date="2013-09" db="EMBL/GenBank/DDBJ databases">
        <title>Draft genome sequence of Alistipes putredinis (DSM 17216).</title>
        <authorList>
            <person name="Sudarsanam P."/>
            <person name="Ley R."/>
            <person name="Guruge J."/>
            <person name="Turnbaugh P.J."/>
            <person name="Mahowald M."/>
            <person name="Liep D."/>
            <person name="Gordon J."/>
        </authorList>
    </citation>
    <scope>NUCLEOTIDE SEQUENCE</scope>
    <source>
        <strain evidence="1">DSM 17216</strain>
    </source>
</reference>
<proteinExistence type="predicted"/>
<evidence type="ECO:0000313" key="2">
    <source>
        <dbReference type="Proteomes" id="UP000005819"/>
    </source>
</evidence>
<protein>
    <submittedName>
        <fullName evidence="1">Uncharacterized protein</fullName>
    </submittedName>
</protein>
<name>B0MZP0_9BACT</name>
<reference evidence="1" key="1">
    <citation type="submission" date="2007-10" db="EMBL/GenBank/DDBJ databases">
        <authorList>
            <person name="Fulton L."/>
            <person name="Clifton S."/>
            <person name="Fulton B."/>
            <person name="Xu J."/>
            <person name="Minx P."/>
            <person name="Pepin K.H."/>
            <person name="Johnson M."/>
            <person name="Thiruvilangam P."/>
            <person name="Bhonagiri V."/>
            <person name="Nash W.E."/>
            <person name="Mardis E.R."/>
            <person name="Wilson R.K."/>
        </authorList>
    </citation>
    <scope>NUCLEOTIDE SEQUENCE [LARGE SCALE GENOMIC DNA]</scope>
    <source>
        <strain evidence="1">DSM 17216</strain>
    </source>
</reference>
<evidence type="ECO:0000313" key="1">
    <source>
        <dbReference type="EMBL" id="EDS03076.1"/>
    </source>
</evidence>
<gene>
    <name evidence="1" type="ORF">ALIPUT_02614</name>
</gene>
<dbReference type="EMBL" id="ABFK02000020">
    <property type="protein sequence ID" value="EDS03076.1"/>
    <property type="molecule type" value="Genomic_DNA"/>
</dbReference>
<keyword evidence="2" id="KW-1185">Reference proteome</keyword>
<dbReference type="Proteomes" id="UP000005819">
    <property type="component" value="Unassembled WGS sequence"/>
</dbReference>
<dbReference type="AlphaFoldDB" id="B0MZP0"/>
<organism evidence="1 2">
    <name type="scientific">Alistipes putredinis DSM 17216</name>
    <dbReference type="NCBI Taxonomy" id="445970"/>
    <lineage>
        <taxon>Bacteria</taxon>
        <taxon>Pseudomonadati</taxon>
        <taxon>Bacteroidota</taxon>
        <taxon>Bacteroidia</taxon>
        <taxon>Bacteroidales</taxon>
        <taxon>Rikenellaceae</taxon>
        <taxon>Alistipes</taxon>
    </lineage>
</organism>
<dbReference type="RefSeq" id="WP_004328660.1">
    <property type="nucleotide sequence ID" value="NZ_DS499577.1"/>
</dbReference>
<dbReference type="GeneID" id="73802997"/>
<dbReference type="eggNOG" id="ENOG5033TDB">
    <property type="taxonomic scope" value="Bacteria"/>
</dbReference>
<sequence length="1240" mass="132072">MSSRQVIARGQTTIYIQKDSYTISQSLGEYVFPADHSGKVLSAVSLTSTIKVTCGDSEYKDFTIGVIVKPAGFSSISVDNSRKTVTYTVATGTTTLAEHGSLDIPVTIAGAVYSLSFVWSKAKAGAPGTAGADANLLDWVREWNTGKTLIDSHTVITPKLFAGVKNADGTVTGTAIGRFSLSTKTASGGIATETIDGICGFRNGSKTFLLDNGGNVQLGYGDQFVRYDALTGKITFGAGVSLNWTNAIQQAKTETLNAAAATAQSKADAALGSAKSYADTKKSEAVTQAGKDADGKISALTATLNTSIADAKKAGTDARAVADAITSKANAEGWSNKLTYIDANGIFTGKLSANTVNAININASQITAGTIATARLNAAEIRSNIINAAYINGLTCAFVRGTIGGWTIGATTLSNSHILLDSGNKRVVVYGASSGATSGKRVQIYYNSDTDFGFYATDAAGNCLARFGSANQIAGWNIDANRIYKNNIALGADGSIMNGSKWKLNNDGSGSIASGNISWDAAGAVTFSAAVSLNWKNDIEAAKRANFGYPYYHKIVIYGEEDKYYPVIFKGGDQTFKRDILIRRAYSEQAPDSWNNTTHKGGLVLLLKANFGGWGGIGYSWDIYELSETYCRMFAGAQLCGNCCMFAVFLRGGGTTGAVYHIYSDQPIVNNIYSPSPIPAAPQIAYNCDLIFQSGSNTANAPGARTLTATVQEEIRRHRFIALAQSSDSTLAAHPLTYIGSTGIYTGTLTAAQVNAVSIDAGSIRTGTLSADRLAAGSINSTKLDAGSIKANIINTDYINGLTCTFVRGKIGGWTIGADNITAGSVGAVGAMPIQMRTAASGSGYWYNGAYKPQGIVMTWYQSSNAGHVVFGQIAASGNSVKTGFLGIQMMTWDHVEYFCLSANYTKSGAKEIYNRIAGWAFDNTRIWKNNVSLGADGSITNGTRWKLNNDGSASFGSGRSIFNTDGSGQVANGKFKWDAAGNIIAQGGKFKDVTIQGTIRSAFVQNDPSIWIVVGGGTTSDVQTDPVHYDNVVCTQTGGWNENINLQWTLENSGRRICLVNYRWGSTISTGVMSITAPSGKYFFEDGISKTTLKFSREVIEMIGYGDDKTFFGWIVLNRRDLMTTSRYGKFQQILVTGIVTGTTSSASVRFLCFDGSKSVSVSRLGKGMYRIYLPSTWGLSSRYLVMATGIYSTAENTPIYPTVKAIYSYYFDIYTQDDASRNDGSFNFQVISTADWDL</sequence>
<comment type="caution">
    <text evidence="1">The sequence shown here is derived from an EMBL/GenBank/DDBJ whole genome shotgun (WGS) entry which is preliminary data.</text>
</comment>
<dbReference type="HOGENOM" id="CLU_278465_0_0_10"/>
<dbReference type="OrthoDB" id="1031347at2"/>